<dbReference type="NCBIfam" id="NF006509">
    <property type="entry name" value="PRK08945.1"/>
    <property type="match status" value="1"/>
</dbReference>
<dbReference type="InterPro" id="IPR036291">
    <property type="entry name" value="NAD(P)-bd_dom_sf"/>
</dbReference>
<evidence type="ECO:0000313" key="3">
    <source>
        <dbReference type="EMBL" id="GLQ71738.1"/>
    </source>
</evidence>
<dbReference type="PRINTS" id="PR00081">
    <property type="entry name" value="GDHRDH"/>
</dbReference>
<organism evidence="3 4">
    <name type="scientific">Vibrio penaeicida</name>
    <dbReference type="NCBI Taxonomy" id="104609"/>
    <lineage>
        <taxon>Bacteria</taxon>
        <taxon>Pseudomonadati</taxon>
        <taxon>Pseudomonadota</taxon>
        <taxon>Gammaproteobacteria</taxon>
        <taxon>Vibrionales</taxon>
        <taxon>Vibrionaceae</taxon>
        <taxon>Vibrio</taxon>
    </lineage>
</organism>
<dbReference type="EMBL" id="BSNX01000008">
    <property type="protein sequence ID" value="GLQ71738.1"/>
    <property type="molecule type" value="Genomic_DNA"/>
</dbReference>
<keyword evidence="4" id="KW-1185">Reference proteome</keyword>
<comment type="similarity">
    <text evidence="1">Belongs to the short-chain dehydrogenases/reductases (SDR) family.</text>
</comment>
<dbReference type="Proteomes" id="UP001156690">
    <property type="component" value="Unassembled WGS sequence"/>
</dbReference>
<protein>
    <submittedName>
        <fullName evidence="3">YciK family oxidoreductase</fullName>
    </submittedName>
</protein>
<comment type="caution">
    <text evidence="3">The sequence shown here is derived from an EMBL/GenBank/DDBJ whole genome shotgun (WGS) entry which is preliminary data.</text>
</comment>
<name>A0AAV5NN95_9VIBR</name>
<dbReference type="GO" id="GO:0016491">
    <property type="term" value="F:oxidoreductase activity"/>
    <property type="evidence" value="ECO:0007669"/>
    <property type="project" value="UniProtKB-KW"/>
</dbReference>
<dbReference type="Gene3D" id="3.40.50.720">
    <property type="entry name" value="NAD(P)-binding Rossmann-like Domain"/>
    <property type="match status" value="1"/>
</dbReference>
<dbReference type="SUPFAM" id="SSF51735">
    <property type="entry name" value="NAD(P)-binding Rossmann-fold domains"/>
    <property type="match status" value="1"/>
</dbReference>
<proteinExistence type="inferred from homology"/>
<dbReference type="AlphaFoldDB" id="A0AAV5NN95"/>
<accession>A0AAV5NN95</accession>
<dbReference type="Pfam" id="PF00106">
    <property type="entry name" value="adh_short"/>
    <property type="match status" value="1"/>
</dbReference>
<dbReference type="PANTHER" id="PTHR42901">
    <property type="entry name" value="ALCOHOL DEHYDROGENASE"/>
    <property type="match status" value="1"/>
</dbReference>
<dbReference type="PROSITE" id="PS00061">
    <property type="entry name" value="ADH_SHORT"/>
    <property type="match status" value="1"/>
</dbReference>
<evidence type="ECO:0000256" key="1">
    <source>
        <dbReference type="ARBA" id="ARBA00006484"/>
    </source>
</evidence>
<dbReference type="InterPro" id="IPR002347">
    <property type="entry name" value="SDR_fam"/>
</dbReference>
<evidence type="ECO:0000313" key="4">
    <source>
        <dbReference type="Proteomes" id="UP001156690"/>
    </source>
</evidence>
<keyword evidence="2" id="KW-0560">Oxidoreductase</keyword>
<dbReference type="InterPro" id="IPR020904">
    <property type="entry name" value="Sc_DH/Rdtase_CS"/>
</dbReference>
<dbReference type="PANTHER" id="PTHR42901:SF1">
    <property type="entry name" value="ALCOHOL DEHYDROGENASE"/>
    <property type="match status" value="1"/>
</dbReference>
<reference evidence="4" key="1">
    <citation type="journal article" date="2019" name="Int. J. Syst. Evol. Microbiol.">
        <title>The Global Catalogue of Microorganisms (GCM) 10K type strain sequencing project: providing services to taxonomists for standard genome sequencing and annotation.</title>
        <authorList>
            <consortium name="The Broad Institute Genomics Platform"/>
            <consortium name="The Broad Institute Genome Sequencing Center for Infectious Disease"/>
            <person name="Wu L."/>
            <person name="Ma J."/>
        </authorList>
    </citation>
    <scope>NUCLEOTIDE SEQUENCE [LARGE SCALE GENOMIC DNA]</scope>
    <source>
        <strain evidence="4">NBRC 15640</strain>
    </source>
</reference>
<sequence length="258" mass="27906">MVKDSLNKVRKVDYSISEKALEGRVILVTGAGAGIGKQAALSYAQHGATVILLGRTVAKLEKTYDEIEALGAPQPAIIPLDMKGASKQNYIDMVETIEGQFGRLDGVLHNASLLGVISPFDQIGEDTYDDVMQVNVKAQFLMTQAVLPLLKKSPDARLVFTSSTVGHDGRAFWGTYAMSKFATEGMMQVLADELEETNVQVNAINPGGTRTGMRAKAYPAEDVELLKTPLDIMPLYLYLMAPEGKAVNGQCIDAQPKK</sequence>
<evidence type="ECO:0000256" key="2">
    <source>
        <dbReference type="ARBA" id="ARBA00023002"/>
    </source>
</evidence>
<gene>
    <name evidence="3" type="ORF">GCM10007932_10980</name>
</gene>